<dbReference type="InterPro" id="IPR020070">
    <property type="entry name" value="Ribosomal_bL9_N"/>
</dbReference>
<keyword evidence="10" id="KW-0934">Plastid</keyword>
<dbReference type="Pfam" id="PF03948">
    <property type="entry name" value="Ribosomal_L9_C"/>
    <property type="match status" value="1"/>
</dbReference>
<dbReference type="InterPro" id="IPR000244">
    <property type="entry name" value="Ribosomal_bL9"/>
</dbReference>
<evidence type="ECO:0000256" key="3">
    <source>
        <dbReference type="ARBA" id="ARBA00022884"/>
    </source>
</evidence>
<dbReference type="SUPFAM" id="SSF55653">
    <property type="entry name" value="Ribosomal protein L9 C-domain"/>
    <property type="match status" value="1"/>
</dbReference>
<dbReference type="InterPro" id="IPR009027">
    <property type="entry name" value="Ribosomal_bL9/RNase_H1_N"/>
</dbReference>
<dbReference type="InterPro" id="IPR020069">
    <property type="entry name" value="Ribosomal_bL9_C"/>
</dbReference>
<dbReference type="GO" id="GO:0006412">
    <property type="term" value="P:translation"/>
    <property type="evidence" value="ECO:0007669"/>
    <property type="project" value="InterPro"/>
</dbReference>
<evidence type="ECO:0000256" key="1">
    <source>
        <dbReference type="ARBA" id="ARBA00010605"/>
    </source>
</evidence>
<dbReference type="Gene3D" id="3.10.430.100">
    <property type="entry name" value="Ribosomal protein L9, C-terminal domain"/>
    <property type="match status" value="1"/>
</dbReference>
<organism evidence="10">
    <name type="scientific">Rhodymenia pseudopalmata</name>
    <name type="common">Red alga</name>
    <dbReference type="NCBI Taxonomy" id="31502"/>
    <lineage>
        <taxon>Eukaryota</taxon>
        <taxon>Rhodophyta</taxon>
        <taxon>Florideophyceae</taxon>
        <taxon>Rhodymeniophycidae</taxon>
        <taxon>Rhodymeniales</taxon>
        <taxon>Rhodymeniaceae</taxon>
        <taxon>Rhodymenia</taxon>
    </lineage>
</organism>
<feature type="domain" description="Ribosomal protein L9" evidence="8">
    <location>
        <begin position="6"/>
        <end position="51"/>
    </location>
</feature>
<evidence type="ECO:0000256" key="6">
    <source>
        <dbReference type="ARBA" id="ARBA00035427"/>
    </source>
</evidence>
<dbReference type="GO" id="GO:1990904">
    <property type="term" value="C:ribonucleoprotein complex"/>
    <property type="evidence" value="ECO:0007669"/>
    <property type="project" value="UniProtKB-KW"/>
</dbReference>
<evidence type="ECO:0000313" key="10">
    <source>
        <dbReference type="EMBL" id="AOM64436.1"/>
    </source>
</evidence>
<accession>A0A1C9C7S9</accession>
<keyword evidence="5" id="KW-0687">Ribonucleoprotein</keyword>
<dbReference type="Gene3D" id="3.40.5.10">
    <property type="entry name" value="Ribosomal protein L9, N-terminal domain"/>
    <property type="match status" value="1"/>
</dbReference>
<dbReference type="EMBL" id="KX284709">
    <property type="protein sequence ID" value="AOM64436.1"/>
    <property type="molecule type" value="Genomic_DNA"/>
</dbReference>
<dbReference type="SUPFAM" id="SSF55658">
    <property type="entry name" value="L9 N-domain-like"/>
    <property type="match status" value="1"/>
</dbReference>
<geneLocation type="plastid" evidence="10"/>
<keyword evidence="7" id="KW-0175">Coiled coil</keyword>
<sequence length="154" mass="17439">MGKNISVIIKKDTINLGRRGKIIKVKRGYAFNYLIPNYIVEKTTKGLIKHYGMISNIAAEKIENAMANLKQIKNEIESIHKITIKKKVGKDQMIFGSINDKEIIEEIKKYSSVNLGKQRVEVPSIKKIGIYSLSIQLSSTIKAQLKLQILPKDI</sequence>
<keyword evidence="2" id="KW-0699">rRNA-binding</keyword>
<feature type="coiled-coil region" evidence="7">
    <location>
        <begin position="55"/>
        <end position="82"/>
    </location>
</feature>
<dbReference type="GO" id="GO:0005840">
    <property type="term" value="C:ribosome"/>
    <property type="evidence" value="ECO:0007669"/>
    <property type="project" value="UniProtKB-KW"/>
</dbReference>
<keyword evidence="4 10" id="KW-0689">Ribosomal protein</keyword>
<dbReference type="Pfam" id="PF01281">
    <property type="entry name" value="Ribosomal_L9_N"/>
    <property type="match status" value="1"/>
</dbReference>
<dbReference type="InterPro" id="IPR036791">
    <property type="entry name" value="Ribosomal_bL9_C_sf"/>
</dbReference>
<name>A0A1C9C7S9_RHOPU</name>
<evidence type="ECO:0000256" key="2">
    <source>
        <dbReference type="ARBA" id="ARBA00022730"/>
    </source>
</evidence>
<reference evidence="10" key="1">
    <citation type="journal article" date="2016" name="BMC Biol.">
        <title>Parallel evolution of highly conserved plastid genome architecture in red seaweeds and seed plants.</title>
        <authorList>
            <person name="Lee J."/>
            <person name="Cho C.H."/>
            <person name="Park S.I."/>
            <person name="Choi J.W."/>
            <person name="Song H.S."/>
            <person name="West J.A."/>
            <person name="Bhattacharya D."/>
            <person name="Yoon H.S."/>
        </authorList>
    </citation>
    <scope>NUCLEOTIDE SEQUENCE</scope>
</reference>
<evidence type="ECO:0000256" key="5">
    <source>
        <dbReference type="ARBA" id="ARBA00023274"/>
    </source>
</evidence>
<dbReference type="HAMAP" id="MF_00503">
    <property type="entry name" value="Ribosomal_bL9"/>
    <property type="match status" value="1"/>
</dbReference>
<dbReference type="GeneID" id="29069561"/>
<feature type="domain" description="Large ribosomal subunit protein bL9 C-terminal" evidence="9">
    <location>
        <begin position="69"/>
        <end position="149"/>
    </location>
</feature>
<dbReference type="NCBIfam" id="TIGR00158">
    <property type="entry name" value="L9"/>
    <property type="match status" value="1"/>
</dbReference>
<dbReference type="AlphaFoldDB" id="A0A1C9C7S9"/>
<evidence type="ECO:0000256" key="7">
    <source>
        <dbReference type="SAM" id="Coils"/>
    </source>
</evidence>
<comment type="similarity">
    <text evidence="1">Belongs to the bacterial ribosomal protein bL9 family.</text>
</comment>
<dbReference type="InterPro" id="IPR036935">
    <property type="entry name" value="Ribosomal_bL9_N_sf"/>
</dbReference>
<dbReference type="RefSeq" id="YP_009293754.1">
    <property type="nucleotide sequence ID" value="NC_031144.1"/>
</dbReference>
<dbReference type="GO" id="GO:0003735">
    <property type="term" value="F:structural constituent of ribosome"/>
    <property type="evidence" value="ECO:0007669"/>
    <property type="project" value="InterPro"/>
</dbReference>
<proteinExistence type="inferred from homology"/>
<dbReference type="GO" id="GO:0019843">
    <property type="term" value="F:rRNA binding"/>
    <property type="evidence" value="ECO:0007669"/>
    <property type="project" value="UniProtKB-KW"/>
</dbReference>
<evidence type="ECO:0000259" key="9">
    <source>
        <dbReference type="Pfam" id="PF03948"/>
    </source>
</evidence>
<evidence type="ECO:0000259" key="8">
    <source>
        <dbReference type="Pfam" id="PF01281"/>
    </source>
</evidence>
<keyword evidence="3" id="KW-0694">RNA-binding</keyword>
<evidence type="ECO:0000256" key="4">
    <source>
        <dbReference type="ARBA" id="ARBA00022980"/>
    </source>
</evidence>
<dbReference type="PANTHER" id="PTHR21368">
    <property type="entry name" value="50S RIBOSOMAL PROTEIN L9"/>
    <property type="match status" value="1"/>
</dbReference>
<gene>
    <name evidence="10" type="primary">rpl9</name>
    <name evidence="10" type="ORF">Rhodyp_158</name>
</gene>
<dbReference type="InterPro" id="IPR020594">
    <property type="entry name" value="Ribosomal_bL9_bac/chp"/>
</dbReference>
<protein>
    <recommendedName>
        <fullName evidence="6">50S ribosomal protein L9, chloroplastic</fullName>
    </recommendedName>
</protein>